<evidence type="ECO:0000259" key="2">
    <source>
        <dbReference type="Pfam" id="PF03114"/>
    </source>
</evidence>
<dbReference type="InterPro" id="IPR027267">
    <property type="entry name" value="AH/BAR_dom_sf"/>
</dbReference>
<reference evidence="4" key="1">
    <citation type="submission" date="2025-08" db="UniProtKB">
        <authorList>
            <consortium name="RefSeq"/>
        </authorList>
    </citation>
    <scope>IDENTIFICATION</scope>
</reference>
<dbReference type="RefSeq" id="XP_055361688.1">
    <property type="nucleotide sequence ID" value="XM_055505713.1"/>
</dbReference>
<evidence type="ECO:0000256" key="1">
    <source>
        <dbReference type="SAM" id="MobiDB-lite"/>
    </source>
</evidence>
<dbReference type="InterPro" id="IPR004148">
    <property type="entry name" value="BAR_dom"/>
</dbReference>
<feature type="compositionally biased region" description="Polar residues" evidence="1">
    <location>
        <begin position="211"/>
        <end position="224"/>
    </location>
</feature>
<dbReference type="KEGG" id="bspl:114848875"/>
<dbReference type="OrthoDB" id="14167at2759"/>
<sequence>MFSFLRVKWLKIWAQEISQAEMELGITQSLFARQSQNARQILEGIGNIHINHMRSLADFVEAQAFYFAQCHQHAQELQRQLASIPAVLCSNNWQSASSNGSNQASVDNRAANESIRSNQVTSLPIVVHHLPDFDQDSWTTNPQTGTENTLTDSFIPTQSPGQTNNNNNNNILTDVQLACPSSSDLTPSADQPLNVAAHRTLRHTLTLSAMTTPGSQHSQLSTSVDGAAAGETAPTSDSPPSEGVNPESLSDQ</sequence>
<feature type="compositionally biased region" description="Polar residues" evidence="1">
    <location>
        <begin position="136"/>
        <end position="163"/>
    </location>
</feature>
<evidence type="ECO:0000313" key="4">
    <source>
        <dbReference type="RefSeq" id="XP_055361688.1"/>
    </source>
</evidence>
<protein>
    <submittedName>
        <fullName evidence="4">Endophilin-B2-like</fullName>
    </submittedName>
</protein>
<organism evidence="3 4">
    <name type="scientific">Betta splendens</name>
    <name type="common">Siamese fighting fish</name>
    <dbReference type="NCBI Taxonomy" id="158456"/>
    <lineage>
        <taxon>Eukaryota</taxon>
        <taxon>Metazoa</taxon>
        <taxon>Chordata</taxon>
        <taxon>Craniata</taxon>
        <taxon>Vertebrata</taxon>
        <taxon>Euteleostomi</taxon>
        <taxon>Actinopterygii</taxon>
        <taxon>Neopterygii</taxon>
        <taxon>Teleostei</taxon>
        <taxon>Neoteleostei</taxon>
        <taxon>Acanthomorphata</taxon>
        <taxon>Anabantaria</taxon>
        <taxon>Anabantiformes</taxon>
        <taxon>Anabantoidei</taxon>
        <taxon>Osphronemidae</taxon>
        <taxon>Betta</taxon>
    </lineage>
</organism>
<proteinExistence type="predicted"/>
<feature type="domain" description="BAR" evidence="2">
    <location>
        <begin position="19"/>
        <end position="82"/>
    </location>
</feature>
<dbReference type="AlphaFoldDB" id="A0A9W2XII3"/>
<dbReference type="SUPFAM" id="SSF103657">
    <property type="entry name" value="BAR/IMD domain-like"/>
    <property type="match status" value="1"/>
</dbReference>
<accession>A0A9W2XII3</accession>
<dbReference type="Proteomes" id="UP000515150">
    <property type="component" value="Chromosome 22"/>
</dbReference>
<dbReference type="Gene3D" id="1.20.1270.60">
    <property type="entry name" value="Arfaptin homology (AH) domain/BAR domain"/>
    <property type="match status" value="1"/>
</dbReference>
<dbReference type="GeneID" id="114848875"/>
<feature type="region of interest" description="Disordered" evidence="1">
    <location>
        <begin position="134"/>
        <end position="170"/>
    </location>
</feature>
<evidence type="ECO:0000313" key="3">
    <source>
        <dbReference type="Proteomes" id="UP000515150"/>
    </source>
</evidence>
<gene>
    <name evidence="4" type="primary">LOC114848875</name>
</gene>
<name>A0A9W2XII3_BETSP</name>
<dbReference type="GO" id="GO:0005737">
    <property type="term" value="C:cytoplasm"/>
    <property type="evidence" value="ECO:0007669"/>
    <property type="project" value="InterPro"/>
</dbReference>
<dbReference type="Pfam" id="PF03114">
    <property type="entry name" value="BAR"/>
    <property type="match status" value="1"/>
</dbReference>
<feature type="region of interest" description="Disordered" evidence="1">
    <location>
        <begin position="211"/>
        <end position="252"/>
    </location>
</feature>
<keyword evidence="3" id="KW-1185">Reference proteome</keyword>